<reference evidence="1 2" key="1">
    <citation type="submission" date="2017-06" db="EMBL/GenBank/DDBJ databases">
        <authorList>
            <person name="Kim H.J."/>
            <person name="Triplett B.A."/>
        </authorList>
    </citation>
    <scope>NUCLEOTIDE SEQUENCE [LARGE SCALE GENOMIC DNA]</scope>
</reference>
<accession>A0A2L0V075</accession>
<dbReference type="Proteomes" id="UP000223025">
    <property type="component" value="Segment"/>
</dbReference>
<name>A0A2L0V075_9CAUD</name>
<organism evidence="1 2">
    <name type="scientific">Agrobacterium phage Atu_ph07</name>
    <dbReference type="NCBI Taxonomy" id="2024264"/>
    <lineage>
        <taxon>Viruses</taxon>
        <taxon>Duplodnaviria</taxon>
        <taxon>Heunggongvirae</taxon>
        <taxon>Uroviricota</taxon>
        <taxon>Caudoviricetes</taxon>
        <taxon>Polybotosvirus</taxon>
        <taxon>Polybotosvirus Atuph07</taxon>
    </lineage>
</organism>
<sequence>MIIELNSNDLIERCYDDCMGRRMPYGFWPNSSDFQQIIISEIDELCQYLNKKFPNNIYGFHKSFIYCDNKKFAVLPDHINLNGRKRKFQMYTYQNCAEFQEDCEDTIKKNQETKIIVYSISVWSISRTHPAPNSNAKTKIRLNWNITYAWG</sequence>
<evidence type="ECO:0000313" key="1">
    <source>
        <dbReference type="EMBL" id="AUZ95222.1"/>
    </source>
</evidence>
<protein>
    <submittedName>
        <fullName evidence="1">Uncharacterized protein</fullName>
    </submittedName>
</protein>
<evidence type="ECO:0000313" key="2">
    <source>
        <dbReference type="Proteomes" id="UP000223025"/>
    </source>
</evidence>
<dbReference type="GeneID" id="40088466"/>
<dbReference type="RefSeq" id="YP_009612128.1">
    <property type="nucleotide sequence ID" value="NC_042013.1"/>
</dbReference>
<dbReference type="EMBL" id="MF403008">
    <property type="protein sequence ID" value="AUZ95222.1"/>
    <property type="molecule type" value="Genomic_DNA"/>
</dbReference>
<keyword evidence="2" id="KW-1185">Reference proteome</keyword>
<dbReference type="KEGG" id="vg:40088466"/>
<proteinExistence type="predicted"/>